<name>A0A7K0K0Q2_9ACTO</name>
<dbReference type="AlphaFoldDB" id="A0A7K0K0Q2"/>
<feature type="transmembrane region" description="Helical" evidence="7">
    <location>
        <begin position="41"/>
        <end position="63"/>
    </location>
</feature>
<dbReference type="EMBL" id="VUMY01000003">
    <property type="protein sequence ID" value="MST49061.1"/>
    <property type="molecule type" value="Genomic_DNA"/>
</dbReference>
<feature type="region of interest" description="Disordered" evidence="8">
    <location>
        <begin position="14"/>
        <end position="33"/>
    </location>
</feature>
<proteinExistence type="inferred from homology"/>
<evidence type="ECO:0000256" key="4">
    <source>
        <dbReference type="ARBA" id="ARBA00022692"/>
    </source>
</evidence>
<keyword evidence="11" id="KW-1185">Reference proteome</keyword>
<dbReference type="PANTHER" id="PTHR43744:SF3">
    <property type="entry name" value="LACTOSE TRANSPORT SYSTEM PERMEASE PROTEIN LACG"/>
    <property type="match status" value="1"/>
</dbReference>
<evidence type="ECO:0000256" key="1">
    <source>
        <dbReference type="ARBA" id="ARBA00004651"/>
    </source>
</evidence>
<dbReference type="Pfam" id="PF00528">
    <property type="entry name" value="BPD_transp_1"/>
    <property type="match status" value="1"/>
</dbReference>
<dbReference type="SUPFAM" id="SSF161098">
    <property type="entry name" value="MetI-like"/>
    <property type="match status" value="1"/>
</dbReference>
<keyword evidence="6 7" id="KW-0472">Membrane</keyword>
<comment type="subcellular location">
    <subcellularLocation>
        <location evidence="1 7">Cell membrane</location>
        <topology evidence="1 7">Multi-pass membrane protein</topology>
    </subcellularLocation>
</comment>
<keyword evidence="5 7" id="KW-1133">Transmembrane helix</keyword>
<dbReference type="Proteomes" id="UP000442535">
    <property type="component" value="Unassembled WGS sequence"/>
</dbReference>
<sequence>MSEPSISTIAEPVVDSEKATRGSAATTPEPSQGNHNRAAKILIYAVLIILTGVFIGPLLFILMNSFKNRLYISDSPFALPTGELFAGLTNYVEGLVVTGFFSAFGWSAFITVFSVIIITFFASMTAYYITRVKGWWTNLIYLVLVFSMVVPFQMVMFPTVKIADTLHLANPVGMLVLYLGFGAGLSVFIFSGFVKSIPKDVEEAAMIDGCGPLKNYFLVVYPMLKPVRITVAILMAMWVWNDYLLPYLVIGLSTEYKTIPVVVQQLVGSHGSNDMGAMMAMLVLAIIPIVVFYLFSQKYIIEGVVAGAVKG</sequence>
<keyword evidence="2 7" id="KW-0813">Transport</keyword>
<dbReference type="RefSeq" id="WP_154543365.1">
    <property type="nucleotide sequence ID" value="NZ_JAQYQY010000011.1"/>
</dbReference>
<comment type="caution">
    <text evidence="10">The sequence shown here is derived from an EMBL/GenBank/DDBJ whole genome shotgun (WGS) entry which is preliminary data.</text>
</comment>
<dbReference type="GO" id="GO:0005886">
    <property type="term" value="C:plasma membrane"/>
    <property type="evidence" value="ECO:0007669"/>
    <property type="project" value="UniProtKB-SubCell"/>
</dbReference>
<dbReference type="GO" id="GO:0055085">
    <property type="term" value="P:transmembrane transport"/>
    <property type="evidence" value="ECO:0007669"/>
    <property type="project" value="InterPro"/>
</dbReference>
<evidence type="ECO:0000256" key="2">
    <source>
        <dbReference type="ARBA" id="ARBA00022448"/>
    </source>
</evidence>
<evidence type="ECO:0000256" key="7">
    <source>
        <dbReference type="RuleBase" id="RU363032"/>
    </source>
</evidence>
<gene>
    <name evidence="10" type="ORF">FYJ63_02140</name>
</gene>
<keyword evidence="3" id="KW-1003">Cell membrane</keyword>
<feature type="transmembrane region" description="Helical" evidence="7">
    <location>
        <begin position="103"/>
        <end position="127"/>
    </location>
</feature>
<keyword evidence="4 7" id="KW-0812">Transmembrane</keyword>
<feature type="transmembrane region" description="Helical" evidence="7">
    <location>
        <begin position="275"/>
        <end position="295"/>
    </location>
</feature>
<comment type="similarity">
    <text evidence="7">Belongs to the binding-protein-dependent transport system permease family.</text>
</comment>
<accession>A0A7K0K0Q2</accession>
<feature type="transmembrane region" description="Helical" evidence="7">
    <location>
        <begin position="139"/>
        <end position="160"/>
    </location>
</feature>
<evidence type="ECO:0000313" key="11">
    <source>
        <dbReference type="Proteomes" id="UP000442535"/>
    </source>
</evidence>
<feature type="transmembrane region" description="Helical" evidence="7">
    <location>
        <begin position="215"/>
        <end position="240"/>
    </location>
</feature>
<dbReference type="PROSITE" id="PS50928">
    <property type="entry name" value="ABC_TM1"/>
    <property type="match status" value="1"/>
</dbReference>
<evidence type="ECO:0000256" key="6">
    <source>
        <dbReference type="ARBA" id="ARBA00023136"/>
    </source>
</evidence>
<protein>
    <submittedName>
        <fullName evidence="10">Carbohydrate ABC transporter permease</fullName>
    </submittedName>
</protein>
<dbReference type="Gene3D" id="1.10.3720.10">
    <property type="entry name" value="MetI-like"/>
    <property type="match status" value="1"/>
</dbReference>
<evidence type="ECO:0000259" key="9">
    <source>
        <dbReference type="PROSITE" id="PS50928"/>
    </source>
</evidence>
<feature type="transmembrane region" description="Helical" evidence="7">
    <location>
        <begin position="172"/>
        <end position="194"/>
    </location>
</feature>
<evidence type="ECO:0000313" key="10">
    <source>
        <dbReference type="EMBL" id="MST49061.1"/>
    </source>
</evidence>
<dbReference type="InterPro" id="IPR000515">
    <property type="entry name" value="MetI-like"/>
</dbReference>
<feature type="domain" description="ABC transmembrane type-1" evidence="9">
    <location>
        <begin position="104"/>
        <end position="296"/>
    </location>
</feature>
<reference evidence="10 11" key="1">
    <citation type="submission" date="2019-08" db="EMBL/GenBank/DDBJ databases">
        <title>In-depth cultivation of the pig gut microbiome towards novel bacterial diversity and tailored functional studies.</title>
        <authorList>
            <person name="Wylensek D."/>
            <person name="Hitch T.C.A."/>
            <person name="Clavel T."/>
        </authorList>
    </citation>
    <scope>NUCLEOTIDE SEQUENCE [LARGE SCALE GENOMIC DNA]</scope>
    <source>
        <strain evidence="10 11">RF-GAM-744-WT-7</strain>
    </source>
</reference>
<evidence type="ECO:0000256" key="5">
    <source>
        <dbReference type="ARBA" id="ARBA00022989"/>
    </source>
</evidence>
<dbReference type="PANTHER" id="PTHR43744">
    <property type="entry name" value="ABC TRANSPORTER PERMEASE PROTEIN MG189-RELATED-RELATED"/>
    <property type="match status" value="1"/>
</dbReference>
<evidence type="ECO:0000256" key="8">
    <source>
        <dbReference type="SAM" id="MobiDB-lite"/>
    </source>
</evidence>
<dbReference type="InterPro" id="IPR035906">
    <property type="entry name" value="MetI-like_sf"/>
</dbReference>
<dbReference type="CDD" id="cd06261">
    <property type="entry name" value="TM_PBP2"/>
    <property type="match status" value="1"/>
</dbReference>
<organism evidence="10 11">
    <name type="scientific">Mobiluncus porci</name>
    <dbReference type="NCBI Taxonomy" id="2652278"/>
    <lineage>
        <taxon>Bacteria</taxon>
        <taxon>Bacillati</taxon>
        <taxon>Actinomycetota</taxon>
        <taxon>Actinomycetes</taxon>
        <taxon>Actinomycetales</taxon>
        <taxon>Actinomycetaceae</taxon>
        <taxon>Mobiluncus</taxon>
    </lineage>
</organism>
<evidence type="ECO:0000256" key="3">
    <source>
        <dbReference type="ARBA" id="ARBA00022475"/>
    </source>
</evidence>
<feature type="compositionally biased region" description="Polar residues" evidence="8">
    <location>
        <begin position="23"/>
        <end position="33"/>
    </location>
</feature>